<evidence type="ECO:0000313" key="2">
    <source>
        <dbReference type="EMBL" id="ETX09425.1"/>
    </source>
</evidence>
<organism evidence="2 3">
    <name type="scientific">Roseivivax halodurans JCM 10272</name>
    <dbReference type="NCBI Taxonomy" id="1449350"/>
    <lineage>
        <taxon>Bacteria</taxon>
        <taxon>Pseudomonadati</taxon>
        <taxon>Pseudomonadota</taxon>
        <taxon>Alphaproteobacteria</taxon>
        <taxon>Rhodobacterales</taxon>
        <taxon>Roseobacteraceae</taxon>
        <taxon>Roseivivax</taxon>
    </lineage>
</organism>
<sequence length="67" mass="7222">MPPGHGHSSKDDRLSSSRSGQDGVRGPRLTRIGIPGGIRHDTTERIAARAPTRRKNAVLNKNGVLIE</sequence>
<accession>X7E0S5</accession>
<protein>
    <submittedName>
        <fullName evidence="2">Uncharacterized protein</fullName>
    </submittedName>
</protein>
<evidence type="ECO:0000313" key="3">
    <source>
        <dbReference type="Proteomes" id="UP000022447"/>
    </source>
</evidence>
<dbReference type="EMBL" id="JALZ01000125">
    <property type="protein sequence ID" value="ETX09425.1"/>
    <property type="molecule type" value="Genomic_DNA"/>
</dbReference>
<gene>
    <name evidence="2" type="ORF">OCH239_04470</name>
</gene>
<proteinExistence type="predicted"/>
<evidence type="ECO:0000256" key="1">
    <source>
        <dbReference type="SAM" id="MobiDB-lite"/>
    </source>
</evidence>
<reference evidence="2 3" key="1">
    <citation type="submission" date="2014-01" db="EMBL/GenBank/DDBJ databases">
        <title>Roseivivax halodurans JCM 10272 Genome Sequencing.</title>
        <authorList>
            <person name="Lai Q."/>
            <person name="Li G."/>
            <person name="Shao Z."/>
        </authorList>
    </citation>
    <scope>NUCLEOTIDE SEQUENCE [LARGE SCALE GENOMIC DNA]</scope>
    <source>
        <strain evidence="2 3">JCM 10272</strain>
    </source>
</reference>
<keyword evidence="3" id="KW-1185">Reference proteome</keyword>
<name>X7E0S5_9RHOB</name>
<comment type="caution">
    <text evidence="2">The sequence shown here is derived from an EMBL/GenBank/DDBJ whole genome shotgun (WGS) entry which is preliminary data.</text>
</comment>
<dbReference type="Proteomes" id="UP000022447">
    <property type="component" value="Unassembled WGS sequence"/>
</dbReference>
<feature type="region of interest" description="Disordered" evidence="1">
    <location>
        <begin position="1"/>
        <end position="44"/>
    </location>
</feature>
<dbReference type="AlphaFoldDB" id="X7E0S5"/>